<dbReference type="PROSITE" id="PS50102">
    <property type="entry name" value="RRM"/>
    <property type="match status" value="1"/>
</dbReference>
<dbReference type="PANTHER" id="PTHR48025:SF1">
    <property type="entry name" value="RRM DOMAIN-CONTAINING PROTEIN"/>
    <property type="match status" value="1"/>
</dbReference>
<evidence type="ECO:0000313" key="5">
    <source>
        <dbReference type="EMBL" id="SOV14879.1"/>
    </source>
</evidence>
<feature type="compositionally biased region" description="Basic and acidic residues" evidence="3">
    <location>
        <begin position="260"/>
        <end position="274"/>
    </location>
</feature>
<evidence type="ECO:0000256" key="1">
    <source>
        <dbReference type="ARBA" id="ARBA00022884"/>
    </source>
</evidence>
<proteinExistence type="predicted"/>
<keyword evidence="1 2" id="KW-0694">RNA-binding</keyword>
<name>A0ABY1UMY3_9APIC</name>
<dbReference type="Gene3D" id="3.30.70.330">
    <property type="match status" value="2"/>
</dbReference>
<feature type="compositionally biased region" description="Basic and acidic residues" evidence="3">
    <location>
        <begin position="36"/>
        <end position="45"/>
    </location>
</feature>
<dbReference type="InterPro" id="IPR035979">
    <property type="entry name" value="RBD_domain_sf"/>
</dbReference>
<evidence type="ECO:0000313" key="6">
    <source>
        <dbReference type="Proteomes" id="UP000831156"/>
    </source>
</evidence>
<organism evidence="5 6">
    <name type="scientific">Plasmodium gaboni</name>
    <dbReference type="NCBI Taxonomy" id="647221"/>
    <lineage>
        <taxon>Eukaryota</taxon>
        <taxon>Sar</taxon>
        <taxon>Alveolata</taxon>
        <taxon>Apicomplexa</taxon>
        <taxon>Aconoidasida</taxon>
        <taxon>Haemosporida</taxon>
        <taxon>Plasmodiidae</taxon>
        <taxon>Plasmodium</taxon>
        <taxon>Plasmodium (Laverania)</taxon>
    </lineage>
</organism>
<dbReference type="Proteomes" id="UP000831156">
    <property type="component" value="Chromosome 10"/>
</dbReference>
<evidence type="ECO:0000256" key="2">
    <source>
        <dbReference type="PROSITE-ProRule" id="PRU00176"/>
    </source>
</evidence>
<feature type="compositionally biased region" description="Basic residues" evidence="3">
    <location>
        <begin position="295"/>
        <end position="321"/>
    </location>
</feature>
<reference evidence="5" key="1">
    <citation type="submission" date="2016-09" db="EMBL/GenBank/DDBJ databases">
        <authorList>
            <consortium name="Pathogen Informatics"/>
            <person name="Sun Q."/>
            <person name="Inoue M."/>
        </authorList>
    </citation>
    <scope>NUCLEOTIDE SEQUENCE</scope>
</reference>
<dbReference type="SUPFAM" id="SSF54928">
    <property type="entry name" value="RNA-binding domain, RBD"/>
    <property type="match status" value="1"/>
</dbReference>
<protein>
    <submittedName>
        <fullName evidence="5">Large subunit rRNA processing RRM protein, putative</fullName>
    </submittedName>
</protein>
<gene>
    <name evidence="5" type="ORF">PGABG01_1017900</name>
</gene>
<evidence type="ECO:0000259" key="4">
    <source>
        <dbReference type="PROSITE" id="PS50102"/>
    </source>
</evidence>
<evidence type="ECO:0000256" key="3">
    <source>
        <dbReference type="SAM" id="MobiDB-lite"/>
    </source>
</evidence>
<sequence>MTTSQIDADKENQISAVIDFLNNNEEVNILDTKKDEEKLDDEISKKEKKTKKDKFPSKKEKKRKAMNEDEIVERNKRTVFVGNVPIKDVSISKLLKILNIEKSIVETVRFRSLPLEEKYADKKRLGVLRKKFTDVKDNKNALVTLKDEKDVPLLLERNGTIYEGYVLRVNKFGDNKSFSRKKSICIKNLCKKLNEKDLYEIMKGVDTIKGVRILRDTATSMSTGTAFILFENRSAVKKAIQQFNGYTINDRQIVVEKVQDDKEKKGYSHNEKSSFKKKNKEKGGNKNVKKDFTKKFNKYKSKKKKYMRRRKKKEHKNVVKN</sequence>
<dbReference type="PANTHER" id="PTHR48025">
    <property type="entry name" value="OS02G0815200 PROTEIN"/>
    <property type="match status" value="1"/>
</dbReference>
<feature type="region of interest" description="Disordered" evidence="3">
    <location>
        <begin position="36"/>
        <end position="67"/>
    </location>
</feature>
<keyword evidence="6" id="KW-1185">Reference proteome</keyword>
<accession>A0ABY1UMY3</accession>
<dbReference type="SMART" id="SM00360">
    <property type="entry name" value="RRM"/>
    <property type="match status" value="2"/>
</dbReference>
<dbReference type="InterPro" id="IPR050502">
    <property type="entry name" value="Euk_RNA-bind_prot"/>
</dbReference>
<dbReference type="InterPro" id="IPR000504">
    <property type="entry name" value="RRM_dom"/>
</dbReference>
<dbReference type="Pfam" id="PF00076">
    <property type="entry name" value="RRM_1"/>
    <property type="match status" value="1"/>
</dbReference>
<dbReference type="InterPro" id="IPR012677">
    <property type="entry name" value="Nucleotide-bd_a/b_plait_sf"/>
</dbReference>
<dbReference type="CDD" id="cd00590">
    <property type="entry name" value="RRM_SF"/>
    <property type="match status" value="1"/>
</dbReference>
<feature type="region of interest" description="Disordered" evidence="3">
    <location>
        <begin position="260"/>
        <end position="321"/>
    </location>
</feature>
<feature type="domain" description="RRM" evidence="4">
    <location>
        <begin position="182"/>
        <end position="260"/>
    </location>
</feature>
<feature type="compositionally biased region" description="Basic and acidic residues" evidence="3">
    <location>
        <begin position="281"/>
        <end position="294"/>
    </location>
</feature>
<dbReference type="EMBL" id="LT969433">
    <property type="protein sequence ID" value="SOV14879.1"/>
    <property type="molecule type" value="Genomic_DNA"/>
</dbReference>